<keyword evidence="3" id="KW-1185">Reference proteome</keyword>
<accession>A0A8X6KX83</accession>
<proteinExistence type="predicted"/>
<dbReference type="Proteomes" id="UP000887116">
    <property type="component" value="Unassembled WGS sequence"/>
</dbReference>
<reference evidence="2" key="1">
    <citation type="submission" date="2020-07" db="EMBL/GenBank/DDBJ databases">
        <title>Multicomponent nature underlies the extraordinary mechanical properties of spider dragline silk.</title>
        <authorList>
            <person name="Kono N."/>
            <person name="Nakamura H."/>
            <person name="Mori M."/>
            <person name="Yoshida Y."/>
            <person name="Ohtoshi R."/>
            <person name="Malay A.D."/>
            <person name="Moran D.A.P."/>
            <person name="Tomita M."/>
            <person name="Numata K."/>
            <person name="Arakawa K."/>
        </authorList>
    </citation>
    <scope>NUCLEOTIDE SEQUENCE</scope>
</reference>
<feature type="compositionally biased region" description="Low complexity" evidence="1">
    <location>
        <begin position="33"/>
        <end position="44"/>
    </location>
</feature>
<protein>
    <submittedName>
        <fullName evidence="2">Uncharacterized protein</fullName>
    </submittedName>
</protein>
<dbReference type="EMBL" id="BMAO01013261">
    <property type="protein sequence ID" value="GFQ87451.1"/>
    <property type="molecule type" value="Genomic_DNA"/>
</dbReference>
<gene>
    <name evidence="2" type="ORF">TNCT_338191</name>
</gene>
<organism evidence="2 3">
    <name type="scientific">Trichonephila clavata</name>
    <name type="common">Joro spider</name>
    <name type="synonym">Nephila clavata</name>
    <dbReference type="NCBI Taxonomy" id="2740835"/>
    <lineage>
        <taxon>Eukaryota</taxon>
        <taxon>Metazoa</taxon>
        <taxon>Ecdysozoa</taxon>
        <taxon>Arthropoda</taxon>
        <taxon>Chelicerata</taxon>
        <taxon>Arachnida</taxon>
        <taxon>Araneae</taxon>
        <taxon>Araneomorphae</taxon>
        <taxon>Entelegynae</taxon>
        <taxon>Araneoidea</taxon>
        <taxon>Nephilidae</taxon>
        <taxon>Trichonephila</taxon>
    </lineage>
</organism>
<dbReference type="AlphaFoldDB" id="A0A8X6KX83"/>
<evidence type="ECO:0000256" key="1">
    <source>
        <dbReference type="SAM" id="MobiDB-lite"/>
    </source>
</evidence>
<sequence>MDACLKGFCLQKITVPIKIFLERVTSAVKTDTSSSRSVRQSVGRSRNDKVTTYPTLEYGFLGLGCLEACFVYGRIVVKWIQSADPSRVSSF</sequence>
<feature type="region of interest" description="Disordered" evidence="1">
    <location>
        <begin position="28"/>
        <end position="47"/>
    </location>
</feature>
<comment type="caution">
    <text evidence="2">The sequence shown here is derived from an EMBL/GenBank/DDBJ whole genome shotgun (WGS) entry which is preliminary data.</text>
</comment>
<name>A0A8X6KX83_TRICU</name>
<evidence type="ECO:0000313" key="3">
    <source>
        <dbReference type="Proteomes" id="UP000887116"/>
    </source>
</evidence>
<evidence type="ECO:0000313" key="2">
    <source>
        <dbReference type="EMBL" id="GFQ87451.1"/>
    </source>
</evidence>